<dbReference type="Proteomes" id="UP000298663">
    <property type="component" value="Unassembled WGS sequence"/>
</dbReference>
<accession>A0A4U5MJA0</accession>
<keyword evidence="1" id="KW-1133">Transmembrane helix</keyword>
<name>A0A4U5MJA0_STECR</name>
<feature type="transmembrane region" description="Helical" evidence="1">
    <location>
        <begin position="6"/>
        <end position="23"/>
    </location>
</feature>
<protein>
    <submittedName>
        <fullName evidence="2">Uncharacterized protein</fullName>
    </submittedName>
</protein>
<keyword evidence="3" id="KW-1185">Reference proteome</keyword>
<dbReference type="AlphaFoldDB" id="A0A4U5MJA0"/>
<keyword evidence="1" id="KW-0472">Membrane</keyword>
<evidence type="ECO:0000256" key="1">
    <source>
        <dbReference type="SAM" id="Phobius"/>
    </source>
</evidence>
<dbReference type="EMBL" id="AZBU02000007">
    <property type="protein sequence ID" value="TKR69438.1"/>
    <property type="molecule type" value="Genomic_DNA"/>
</dbReference>
<sequence>MLVRYIFAFISVLFIILPVYSLATQTIQEICNDGVAHSAHLGGTLFAVPFVFLTFESLQPTRMEAGITTCLGALIFTLVVFINFPILSKICEQRKDSTAIADDPQNAGLFGDEVAHTGEFRNAQMCSKKRH</sequence>
<evidence type="ECO:0000313" key="2">
    <source>
        <dbReference type="EMBL" id="TKR69438.1"/>
    </source>
</evidence>
<feature type="transmembrane region" description="Helical" evidence="1">
    <location>
        <begin position="35"/>
        <end position="53"/>
    </location>
</feature>
<comment type="caution">
    <text evidence="2">The sequence shown here is derived from an EMBL/GenBank/DDBJ whole genome shotgun (WGS) entry which is preliminary data.</text>
</comment>
<keyword evidence="1" id="KW-0812">Transmembrane</keyword>
<organism evidence="2 3">
    <name type="scientific">Steinernema carpocapsae</name>
    <name type="common">Entomopathogenic nematode</name>
    <dbReference type="NCBI Taxonomy" id="34508"/>
    <lineage>
        <taxon>Eukaryota</taxon>
        <taxon>Metazoa</taxon>
        <taxon>Ecdysozoa</taxon>
        <taxon>Nematoda</taxon>
        <taxon>Chromadorea</taxon>
        <taxon>Rhabditida</taxon>
        <taxon>Tylenchina</taxon>
        <taxon>Panagrolaimomorpha</taxon>
        <taxon>Strongyloidoidea</taxon>
        <taxon>Steinernematidae</taxon>
        <taxon>Steinernema</taxon>
    </lineage>
</organism>
<reference evidence="2 3" key="1">
    <citation type="journal article" date="2015" name="Genome Biol.">
        <title>Comparative genomics of Steinernema reveals deeply conserved gene regulatory networks.</title>
        <authorList>
            <person name="Dillman A.R."/>
            <person name="Macchietto M."/>
            <person name="Porter C.F."/>
            <person name="Rogers A."/>
            <person name="Williams B."/>
            <person name="Antoshechkin I."/>
            <person name="Lee M.M."/>
            <person name="Goodwin Z."/>
            <person name="Lu X."/>
            <person name="Lewis E.E."/>
            <person name="Goodrich-Blair H."/>
            <person name="Stock S.P."/>
            <person name="Adams B.J."/>
            <person name="Sternberg P.W."/>
            <person name="Mortazavi A."/>
        </authorList>
    </citation>
    <scope>NUCLEOTIDE SEQUENCE [LARGE SCALE GENOMIC DNA]</scope>
    <source>
        <strain evidence="2 3">ALL</strain>
    </source>
</reference>
<evidence type="ECO:0000313" key="3">
    <source>
        <dbReference type="Proteomes" id="UP000298663"/>
    </source>
</evidence>
<gene>
    <name evidence="2" type="ORF">L596_021601</name>
</gene>
<feature type="transmembrane region" description="Helical" evidence="1">
    <location>
        <begin position="65"/>
        <end position="87"/>
    </location>
</feature>
<proteinExistence type="predicted"/>
<reference evidence="2 3" key="2">
    <citation type="journal article" date="2019" name="G3 (Bethesda)">
        <title>Hybrid Assembly of the Genome of the Entomopathogenic Nematode Steinernema carpocapsae Identifies the X-Chromosome.</title>
        <authorList>
            <person name="Serra L."/>
            <person name="Macchietto M."/>
            <person name="Macias-Munoz A."/>
            <person name="McGill C.J."/>
            <person name="Rodriguez I.M."/>
            <person name="Rodriguez B."/>
            <person name="Murad R."/>
            <person name="Mortazavi A."/>
        </authorList>
    </citation>
    <scope>NUCLEOTIDE SEQUENCE [LARGE SCALE GENOMIC DNA]</scope>
    <source>
        <strain evidence="2 3">ALL</strain>
    </source>
</reference>